<organism evidence="2 3">
    <name type="scientific">Dunaliella salina</name>
    <name type="common">Green alga</name>
    <name type="synonym">Protococcus salinus</name>
    <dbReference type="NCBI Taxonomy" id="3046"/>
    <lineage>
        <taxon>Eukaryota</taxon>
        <taxon>Viridiplantae</taxon>
        <taxon>Chlorophyta</taxon>
        <taxon>core chlorophytes</taxon>
        <taxon>Chlorophyceae</taxon>
        <taxon>CS clade</taxon>
        <taxon>Chlamydomonadales</taxon>
        <taxon>Dunaliellaceae</taxon>
        <taxon>Dunaliella</taxon>
    </lineage>
</organism>
<evidence type="ECO:0000313" key="2">
    <source>
        <dbReference type="EMBL" id="KAF5830585.1"/>
    </source>
</evidence>
<reference evidence="2" key="1">
    <citation type="submission" date="2017-08" db="EMBL/GenBank/DDBJ databases">
        <authorList>
            <person name="Polle J.E."/>
            <person name="Barry K."/>
            <person name="Cushman J."/>
            <person name="Schmutz J."/>
            <person name="Tran D."/>
            <person name="Hathwaick L.T."/>
            <person name="Yim W.C."/>
            <person name="Jenkins J."/>
            <person name="Mckie-Krisberg Z.M."/>
            <person name="Prochnik S."/>
            <person name="Lindquist E."/>
            <person name="Dockter R.B."/>
            <person name="Adam C."/>
            <person name="Molina H."/>
            <person name="Bunkerborg J."/>
            <person name="Jin E."/>
            <person name="Buchheim M."/>
            <person name="Magnuson J."/>
        </authorList>
    </citation>
    <scope>NUCLEOTIDE SEQUENCE</scope>
    <source>
        <strain evidence="2">CCAP 19/18</strain>
    </source>
</reference>
<dbReference type="SUPFAM" id="SSF52058">
    <property type="entry name" value="L domain-like"/>
    <property type="match status" value="1"/>
</dbReference>
<dbReference type="Proteomes" id="UP000815325">
    <property type="component" value="Unassembled WGS sequence"/>
</dbReference>
<evidence type="ECO:0008006" key="4">
    <source>
        <dbReference type="Google" id="ProtNLM"/>
    </source>
</evidence>
<keyword evidence="3" id="KW-1185">Reference proteome</keyword>
<dbReference type="Gene3D" id="3.80.10.10">
    <property type="entry name" value="Ribonuclease Inhibitor"/>
    <property type="match status" value="1"/>
</dbReference>
<dbReference type="InterPro" id="IPR032675">
    <property type="entry name" value="LRR_dom_sf"/>
</dbReference>
<evidence type="ECO:0000313" key="3">
    <source>
        <dbReference type="Proteomes" id="UP000815325"/>
    </source>
</evidence>
<comment type="subcellular location">
    <subcellularLocation>
        <location evidence="1">Cytoplasm</location>
        <location evidence="1">Cytoskeleton</location>
        <location evidence="1">Cilium axoneme</location>
    </subcellularLocation>
</comment>
<sequence>MAWPNPFDSLPTELLLKVSSCLPAATDRFRFYTSCRAAHTTEMAAQISNTLCVDLSSPHSARRLAHFPPLSKLKKLCVSHSNIEPDAEHASEFALLALLIGHLSLPDIQELYLSEHVRLWDTEESENLMCLLRVACPHLTSLTIADKADHNYLLRLLAIPGAKGPIHLTSLHLSEGHGAVQFSTLASFLSLKQLTIHCPPFKRDASQLSKLKHLEDLTLHIQSYSGAPEGLEQVVEGCTQLTHFRLDGPICFTRSFTSHSLRHMVIKEVYGIQCLSRLAMSRLPAIESITVDQLSIAAVTGYNPSAFSPQDLELWRSTAGLLAQKHVRCSGVYISNVEIDKLLPLVSSLRGKLLHATTWFKCDWADIKEPCTLAAFADLLPELRVLELTSCDFQNLDCLSGVLTEVARMPHLHSLTVCPRLASLRAILPFPSHLVVSESLRCLTFECFDIKGGVLRMMSETFPFIQELNFRNCTFAPSMVNEANACFQYLRTPLTCEMAALKRR</sequence>
<accession>A0ABQ7G7K3</accession>
<evidence type="ECO:0000256" key="1">
    <source>
        <dbReference type="ARBA" id="ARBA00004430"/>
    </source>
</evidence>
<proteinExistence type="predicted"/>
<gene>
    <name evidence="2" type="ORF">DUNSADRAFT_14335</name>
</gene>
<name>A0ABQ7G7K3_DUNSA</name>
<protein>
    <recommendedName>
        <fullName evidence="4">F-box domain-containing protein</fullName>
    </recommendedName>
</protein>
<comment type="caution">
    <text evidence="2">The sequence shown here is derived from an EMBL/GenBank/DDBJ whole genome shotgun (WGS) entry which is preliminary data.</text>
</comment>
<dbReference type="EMBL" id="MU070027">
    <property type="protein sequence ID" value="KAF5830585.1"/>
    <property type="molecule type" value="Genomic_DNA"/>
</dbReference>